<dbReference type="EMBL" id="CAJOBF010012338">
    <property type="protein sequence ID" value="CAF4317257.1"/>
    <property type="molecule type" value="Genomic_DNA"/>
</dbReference>
<sequence length="188" mass="21789">MASHRVALADPLWYAHNIDTNAKVFKDFFTACRTRRPVKKCLTPAWEVDKVLTLFKFSETIKKESYFIPSLRTNKGKSHKLCPVDALKNWSHRTDSWDNPQDFLWFNAASRKPANARLLALRFRQLIQLAYTDKTEANFHQIRKVATSLTFDKGLNLNQMCSRANWAGQSVFLNPILFLIKAKLLVLF</sequence>
<comment type="caution">
    <text evidence="1">The sequence shown here is derived from an EMBL/GenBank/DDBJ whole genome shotgun (WGS) entry which is preliminary data.</text>
</comment>
<evidence type="ECO:0000313" key="1">
    <source>
        <dbReference type="EMBL" id="CAF4317257.1"/>
    </source>
</evidence>
<dbReference type="SUPFAM" id="SSF56349">
    <property type="entry name" value="DNA breaking-rejoining enzymes"/>
    <property type="match status" value="1"/>
</dbReference>
<dbReference type="GO" id="GO:0003677">
    <property type="term" value="F:DNA binding"/>
    <property type="evidence" value="ECO:0007669"/>
    <property type="project" value="InterPro"/>
</dbReference>
<evidence type="ECO:0000313" key="2">
    <source>
        <dbReference type="Proteomes" id="UP000663842"/>
    </source>
</evidence>
<proteinExistence type="predicted"/>
<protein>
    <submittedName>
        <fullName evidence="1">Uncharacterized protein</fullName>
    </submittedName>
</protein>
<dbReference type="Proteomes" id="UP000663842">
    <property type="component" value="Unassembled WGS sequence"/>
</dbReference>
<dbReference type="AlphaFoldDB" id="A0A820IZA3"/>
<dbReference type="InterPro" id="IPR011010">
    <property type="entry name" value="DNA_brk_join_enz"/>
</dbReference>
<name>A0A820IZA3_9BILA</name>
<reference evidence="1" key="1">
    <citation type="submission" date="2021-02" db="EMBL/GenBank/DDBJ databases">
        <authorList>
            <person name="Nowell W R."/>
        </authorList>
    </citation>
    <scope>NUCLEOTIDE SEQUENCE</scope>
</reference>
<accession>A0A820IZA3</accession>
<gene>
    <name evidence="1" type="ORF">UXM345_LOCUS34265</name>
</gene>
<organism evidence="1 2">
    <name type="scientific">Rotaria magnacalcarata</name>
    <dbReference type="NCBI Taxonomy" id="392030"/>
    <lineage>
        <taxon>Eukaryota</taxon>
        <taxon>Metazoa</taxon>
        <taxon>Spiralia</taxon>
        <taxon>Gnathifera</taxon>
        <taxon>Rotifera</taxon>
        <taxon>Eurotatoria</taxon>
        <taxon>Bdelloidea</taxon>
        <taxon>Philodinida</taxon>
        <taxon>Philodinidae</taxon>
        <taxon>Rotaria</taxon>
    </lineage>
</organism>